<feature type="domain" description="Aspartyl/asparaginy/proline hydroxylase" evidence="4">
    <location>
        <begin position="55"/>
        <end position="210"/>
    </location>
</feature>
<dbReference type="GO" id="GO:0051213">
    <property type="term" value="F:dioxygenase activity"/>
    <property type="evidence" value="ECO:0007669"/>
    <property type="project" value="UniProtKB-KW"/>
</dbReference>
<organism evidence="5 6">
    <name type="scientific">Swingsia samuiensis</name>
    <dbReference type="NCBI Taxonomy" id="1293412"/>
    <lineage>
        <taxon>Bacteria</taxon>
        <taxon>Pseudomonadati</taxon>
        <taxon>Pseudomonadota</taxon>
        <taxon>Alphaproteobacteria</taxon>
        <taxon>Acetobacterales</taxon>
        <taxon>Acetobacteraceae</taxon>
        <taxon>Swingsia</taxon>
    </lineage>
</organism>
<evidence type="ECO:0000256" key="3">
    <source>
        <dbReference type="ARBA" id="ARBA00023002"/>
    </source>
</evidence>
<evidence type="ECO:0000259" key="4">
    <source>
        <dbReference type="Pfam" id="PF05118"/>
    </source>
</evidence>
<dbReference type="GO" id="GO:0016020">
    <property type="term" value="C:membrane"/>
    <property type="evidence" value="ECO:0007669"/>
    <property type="project" value="TreeGrafter"/>
</dbReference>
<dbReference type="OrthoDB" id="21665at2"/>
<evidence type="ECO:0000313" key="5">
    <source>
        <dbReference type="EMBL" id="QDH16665.1"/>
    </source>
</evidence>
<dbReference type="Gene3D" id="2.60.120.330">
    <property type="entry name" value="B-lactam Antibiotic, Isopenicillin N Synthase, Chain"/>
    <property type="match status" value="1"/>
</dbReference>
<dbReference type="PANTHER" id="PTHR46332:SF5">
    <property type="entry name" value="ASPARTATE BETA-HYDROXYLASE DOMAIN CONTAINING 2"/>
    <property type="match status" value="1"/>
</dbReference>
<keyword evidence="6" id="KW-1185">Reference proteome</keyword>
<dbReference type="SUPFAM" id="SSF51197">
    <property type="entry name" value="Clavaminate synthase-like"/>
    <property type="match status" value="1"/>
</dbReference>
<protein>
    <submittedName>
        <fullName evidence="5">Aspartyl/asparaginyl beta-hydroxylase domain-containing protein</fullName>
    </submittedName>
</protein>
<dbReference type="InterPro" id="IPR051821">
    <property type="entry name" value="Asp/Asn_beta-hydroxylase"/>
</dbReference>
<gene>
    <name evidence="5" type="ORF">E3D00_03050</name>
</gene>
<accession>A0A4Y6UKV3</accession>
<keyword evidence="2" id="KW-0223">Dioxygenase</keyword>
<dbReference type="InterPro" id="IPR027443">
    <property type="entry name" value="IPNS-like_sf"/>
</dbReference>
<dbReference type="EMBL" id="CP038141">
    <property type="protein sequence ID" value="QDH16665.1"/>
    <property type="molecule type" value="Genomic_DNA"/>
</dbReference>
<evidence type="ECO:0000256" key="1">
    <source>
        <dbReference type="ARBA" id="ARBA00007730"/>
    </source>
</evidence>
<comment type="similarity">
    <text evidence="1">Belongs to the aspartyl/asparaginyl beta-hydroxylase family.</text>
</comment>
<dbReference type="Proteomes" id="UP000316313">
    <property type="component" value="Chromosome"/>
</dbReference>
<reference evidence="5 6" key="1">
    <citation type="submission" date="2019-03" db="EMBL/GenBank/DDBJ databases">
        <title>The complete genome sequence of Swingsia samuiensis NBRC107927(T).</title>
        <authorList>
            <person name="Chua K.-O."/>
            <person name="Chan K.-G."/>
            <person name="See-Too W.-S."/>
        </authorList>
    </citation>
    <scope>NUCLEOTIDE SEQUENCE [LARGE SCALE GENOMIC DNA]</scope>
    <source>
        <strain evidence="5 6">AH83</strain>
    </source>
</reference>
<dbReference type="KEGG" id="ssam:E3D00_03050"/>
<dbReference type="InterPro" id="IPR007803">
    <property type="entry name" value="Asp/Arg/Pro-Hydrxlase"/>
</dbReference>
<evidence type="ECO:0000313" key="6">
    <source>
        <dbReference type="Proteomes" id="UP000316313"/>
    </source>
</evidence>
<name>A0A4Y6UKV3_9PROT</name>
<dbReference type="Pfam" id="PF05118">
    <property type="entry name" value="Asp_Arg_Hydrox"/>
    <property type="match status" value="1"/>
</dbReference>
<sequence length="252" mass="29408">MDNLTMTKNARRPLLIRIGKYLRPVFNRILAHYSLFPNEPVLDPYDLPWVKSLEQHGPQIRQEWERLNQERDVAPPLKEISPDHARIADDQRWKSFFLYGYGFRVAENCAKAPFTAALASRIPNLNSAFFSILDPGAEIPPHFGVTKGLLTCHLGVSVPRKREECWINVDGQKIEWENDRCILFDDTYEHWVKNNTDEQRVVLLIQILRPERSVGKLLQKLFMTAIRKSAFVKDARKNFSRWSAAHNQMERI</sequence>
<keyword evidence="3" id="KW-0560">Oxidoreductase</keyword>
<dbReference type="AlphaFoldDB" id="A0A4Y6UKV3"/>
<proteinExistence type="inferred from homology"/>
<evidence type="ECO:0000256" key="2">
    <source>
        <dbReference type="ARBA" id="ARBA00022964"/>
    </source>
</evidence>
<dbReference type="PANTHER" id="PTHR46332">
    <property type="entry name" value="ASPARTATE BETA-HYDROXYLASE DOMAIN-CONTAINING PROTEIN 2"/>
    <property type="match status" value="1"/>
</dbReference>